<dbReference type="EMBL" id="CM045771">
    <property type="protein sequence ID" value="KAI7989702.1"/>
    <property type="molecule type" value="Genomic_DNA"/>
</dbReference>
<proteinExistence type="predicted"/>
<evidence type="ECO:0000313" key="1">
    <source>
        <dbReference type="EMBL" id="KAI7989702.1"/>
    </source>
</evidence>
<comment type="caution">
    <text evidence="1">The sequence shown here is derived from an EMBL/GenBank/DDBJ whole genome shotgun (WGS) entry which is preliminary data.</text>
</comment>
<evidence type="ECO:0000313" key="2">
    <source>
        <dbReference type="Proteomes" id="UP001060215"/>
    </source>
</evidence>
<dbReference type="Proteomes" id="UP001060215">
    <property type="component" value="Chromosome 14"/>
</dbReference>
<sequence length="86" mass="9521">MTAIITPIVTTIYKPSKRGADDRVALSYAWRMSEHHGISLTVMQFIAGDNAIDPTRVEPSAEPNSPTTLTMVTDSDRDKQLETRTT</sequence>
<gene>
    <name evidence="1" type="ORF">LOK49_LG13G01445</name>
</gene>
<organism evidence="1 2">
    <name type="scientific">Camellia lanceoleosa</name>
    <dbReference type="NCBI Taxonomy" id="1840588"/>
    <lineage>
        <taxon>Eukaryota</taxon>
        <taxon>Viridiplantae</taxon>
        <taxon>Streptophyta</taxon>
        <taxon>Embryophyta</taxon>
        <taxon>Tracheophyta</taxon>
        <taxon>Spermatophyta</taxon>
        <taxon>Magnoliopsida</taxon>
        <taxon>eudicotyledons</taxon>
        <taxon>Gunneridae</taxon>
        <taxon>Pentapetalae</taxon>
        <taxon>asterids</taxon>
        <taxon>Ericales</taxon>
        <taxon>Theaceae</taxon>
        <taxon>Camellia</taxon>
    </lineage>
</organism>
<name>A0ACC0FNL4_9ERIC</name>
<protein>
    <submittedName>
        <fullName evidence="1">Cation/H(+) antiporter 15</fullName>
    </submittedName>
</protein>
<keyword evidence="2" id="KW-1185">Reference proteome</keyword>
<reference evidence="1 2" key="1">
    <citation type="journal article" date="2022" name="Plant J.">
        <title>Chromosome-level genome of Camellia lanceoleosa provides a valuable resource for understanding genome evolution and self-incompatibility.</title>
        <authorList>
            <person name="Gong W."/>
            <person name="Xiao S."/>
            <person name="Wang L."/>
            <person name="Liao Z."/>
            <person name="Chang Y."/>
            <person name="Mo W."/>
            <person name="Hu G."/>
            <person name="Li W."/>
            <person name="Zhao G."/>
            <person name="Zhu H."/>
            <person name="Hu X."/>
            <person name="Ji K."/>
            <person name="Xiang X."/>
            <person name="Song Q."/>
            <person name="Yuan D."/>
            <person name="Jin S."/>
            <person name="Zhang L."/>
        </authorList>
    </citation>
    <scope>NUCLEOTIDE SEQUENCE [LARGE SCALE GENOMIC DNA]</scope>
    <source>
        <strain evidence="1">SQ_2022a</strain>
    </source>
</reference>
<accession>A0ACC0FNL4</accession>